<proteinExistence type="inferred from homology"/>
<dbReference type="CDD" id="cd14280">
    <property type="entry name" value="UBA1_Rad23_like"/>
    <property type="match status" value="1"/>
</dbReference>
<dbReference type="InterPro" id="IPR029071">
    <property type="entry name" value="Ubiquitin-like_domsf"/>
</dbReference>
<dbReference type="PROSITE" id="PS50030">
    <property type="entry name" value="UBA"/>
    <property type="match status" value="2"/>
</dbReference>
<dbReference type="InterPro" id="IPR009060">
    <property type="entry name" value="UBA-like_sf"/>
</dbReference>
<dbReference type="EMBL" id="AMWN01000006">
    <property type="protein sequence ID" value="EXJ83745.1"/>
    <property type="molecule type" value="Genomic_DNA"/>
</dbReference>
<organism evidence="9 10">
    <name type="scientific">Capronia coronata CBS 617.96</name>
    <dbReference type="NCBI Taxonomy" id="1182541"/>
    <lineage>
        <taxon>Eukaryota</taxon>
        <taxon>Fungi</taxon>
        <taxon>Dikarya</taxon>
        <taxon>Ascomycota</taxon>
        <taxon>Pezizomycotina</taxon>
        <taxon>Eurotiomycetes</taxon>
        <taxon>Chaetothyriomycetidae</taxon>
        <taxon>Chaetothyriales</taxon>
        <taxon>Herpotrichiellaceae</taxon>
        <taxon>Capronia</taxon>
    </lineage>
</organism>
<name>W9Y266_9EURO</name>
<dbReference type="FunFam" id="1.10.8.10:FF:000002">
    <property type="entry name" value="UV excision repair protein RAD23 homolog"/>
    <property type="match status" value="1"/>
</dbReference>
<evidence type="ECO:0000313" key="10">
    <source>
        <dbReference type="Proteomes" id="UP000019484"/>
    </source>
</evidence>
<dbReference type="SUPFAM" id="SSF101238">
    <property type="entry name" value="XPC-binding domain"/>
    <property type="match status" value="1"/>
</dbReference>
<feature type="region of interest" description="Disordered" evidence="6">
    <location>
        <begin position="75"/>
        <end position="144"/>
    </location>
</feature>
<dbReference type="GO" id="GO:0003684">
    <property type="term" value="F:damaged DNA binding"/>
    <property type="evidence" value="ECO:0007669"/>
    <property type="project" value="UniProtKB-UniRule"/>
</dbReference>
<dbReference type="AlphaFoldDB" id="W9Y266"/>
<dbReference type="SMART" id="SM00727">
    <property type="entry name" value="STI1"/>
    <property type="match status" value="1"/>
</dbReference>
<dbReference type="HOGENOM" id="CLU_040364_0_0_1"/>
<reference evidence="9 10" key="1">
    <citation type="submission" date="2013-03" db="EMBL/GenBank/DDBJ databases">
        <title>The Genome Sequence of Capronia coronata CBS 617.96.</title>
        <authorList>
            <consortium name="The Broad Institute Genomics Platform"/>
            <person name="Cuomo C."/>
            <person name="de Hoog S."/>
            <person name="Gorbushina A."/>
            <person name="Walker B."/>
            <person name="Young S.K."/>
            <person name="Zeng Q."/>
            <person name="Gargeya S."/>
            <person name="Fitzgerald M."/>
            <person name="Haas B."/>
            <person name="Abouelleil A."/>
            <person name="Allen A.W."/>
            <person name="Alvarado L."/>
            <person name="Arachchi H.M."/>
            <person name="Berlin A.M."/>
            <person name="Chapman S.B."/>
            <person name="Gainer-Dewar J."/>
            <person name="Goldberg J."/>
            <person name="Griggs A."/>
            <person name="Gujja S."/>
            <person name="Hansen M."/>
            <person name="Howarth C."/>
            <person name="Imamovic A."/>
            <person name="Ireland A."/>
            <person name="Larimer J."/>
            <person name="McCowan C."/>
            <person name="Murphy C."/>
            <person name="Pearson M."/>
            <person name="Poon T.W."/>
            <person name="Priest M."/>
            <person name="Roberts A."/>
            <person name="Saif S."/>
            <person name="Shea T."/>
            <person name="Sisk P."/>
            <person name="Sykes S."/>
            <person name="Wortman J."/>
            <person name="Nusbaum C."/>
            <person name="Birren B."/>
        </authorList>
    </citation>
    <scope>NUCLEOTIDE SEQUENCE [LARGE SCALE GENOMIC DNA]</scope>
    <source>
        <strain evidence="9 10">CBS 617.96</strain>
    </source>
</reference>
<dbReference type="GO" id="GO:0005829">
    <property type="term" value="C:cytosol"/>
    <property type="evidence" value="ECO:0007669"/>
    <property type="project" value="TreeGrafter"/>
</dbReference>
<evidence type="ECO:0000256" key="6">
    <source>
        <dbReference type="SAM" id="MobiDB-lite"/>
    </source>
</evidence>
<accession>W9Y266</accession>
<sequence length="395" mass="41565">MKLSFRDLKQQKFTVDAEPTDTIGQVKEKIAAEKGWDAGQQKLIYAGKVLADANTVESYKIEEKGFIVCMVSKPKAAPAPKSGTPSTPAGTSASTPAAPAPAAPAANPPAASLEQPSTPTPAQTTTTAPATEPGGFNDPSAFLLGNRNENTIREMESMGFGRPEIERALRAAFFNPDRAIEYLLSGIPENVQEQQRQATAAASAQDAQGTPTSPPAAQAATTGGTTTTSGDEPINLFEAAAQAGQQARGTGAGLGTARPGANAAAAGGQPAVNLEFLRNSPHFQQLRQLVQQQPAMLEPFLQQVAEGNPQLAQMISLNPNQFLQLLAEDQEGDGGPLPPGTTAISVTPEEREAIERLCGLGFSREQVIQAYFACDKNEELAANFLFEQPPDDDEQ</sequence>
<evidence type="ECO:0000259" key="7">
    <source>
        <dbReference type="PROSITE" id="PS50030"/>
    </source>
</evidence>
<dbReference type="SUPFAM" id="SSF54236">
    <property type="entry name" value="Ubiquitin-like"/>
    <property type="match status" value="1"/>
</dbReference>
<feature type="domain" description="UBA" evidence="7">
    <location>
        <begin position="347"/>
        <end position="388"/>
    </location>
</feature>
<dbReference type="GO" id="GO:0043161">
    <property type="term" value="P:proteasome-mediated ubiquitin-dependent protein catabolic process"/>
    <property type="evidence" value="ECO:0007669"/>
    <property type="project" value="UniProtKB-UniRule"/>
</dbReference>
<dbReference type="GO" id="GO:0043130">
    <property type="term" value="F:ubiquitin binding"/>
    <property type="evidence" value="ECO:0007669"/>
    <property type="project" value="UniProtKB-UniRule"/>
</dbReference>
<comment type="similarity">
    <text evidence="5">Belongs to the RAD23 family.</text>
</comment>
<protein>
    <recommendedName>
        <fullName evidence="5">UV excision repair protein RAD23</fullName>
    </recommendedName>
</protein>
<feature type="compositionally biased region" description="Low complexity" evidence="6">
    <location>
        <begin position="120"/>
        <end position="131"/>
    </location>
</feature>
<dbReference type="InterPro" id="IPR015360">
    <property type="entry name" value="XPC-bd"/>
</dbReference>
<keyword evidence="1" id="KW-0677">Repeat</keyword>
<dbReference type="Gene3D" id="1.10.8.10">
    <property type="entry name" value="DNA helicase RuvA subunit, C-terminal domain"/>
    <property type="match status" value="2"/>
</dbReference>
<feature type="compositionally biased region" description="Low complexity" evidence="6">
    <location>
        <begin position="193"/>
        <end position="230"/>
    </location>
</feature>
<comment type="subcellular location">
    <subcellularLocation>
        <location evidence="5">Nucleus</location>
    </subcellularLocation>
    <subcellularLocation>
        <location evidence="5">Cytoplasm</location>
    </subcellularLocation>
</comment>
<dbReference type="PANTHER" id="PTHR10621:SF0">
    <property type="entry name" value="UV EXCISION REPAIR PROTEIN RAD23"/>
    <property type="match status" value="1"/>
</dbReference>
<dbReference type="SUPFAM" id="SSF46934">
    <property type="entry name" value="UBA-like"/>
    <property type="match status" value="2"/>
</dbReference>
<dbReference type="GO" id="GO:0031593">
    <property type="term" value="F:polyubiquitin modification-dependent protein binding"/>
    <property type="evidence" value="ECO:0007669"/>
    <property type="project" value="UniProtKB-UniRule"/>
</dbReference>
<dbReference type="FunFam" id="3.10.20.90:FF:000175">
    <property type="entry name" value="UV excision repair protein Rad23"/>
    <property type="match status" value="1"/>
</dbReference>
<evidence type="ECO:0000256" key="1">
    <source>
        <dbReference type="ARBA" id="ARBA00022737"/>
    </source>
</evidence>
<dbReference type="GO" id="GO:0006289">
    <property type="term" value="P:nucleotide-excision repair"/>
    <property type="evidence" value="ECO:0007669"/>
    <property type="project" value="UniProtKB-UniRule"/>
</dbReference>
<keyword evidence="5" id="KW-0963">Cytoplasm</keyword>
<dbReference type="Pfam" id="PF09280">
    <property type="entry name" value="XPC-binding"/>
    <property type="match status" value="1"/>
</dbReference>
<evidence type="ECO:0000256" key="3">
    <source>
        <dbReference type="ARBA" id="ARBA00023204"/>
    </source>
</evidence>
<dbReference type="PANTHER" id="PTHR10621">
    <property type="entry name" value="UV EXCISION REPAIR PROTEIN RAD23"/>
    <property type="match status" value="1"/>
</dbReference>
<dbReference type="InterPro" id="IPR004806">
    <property type="entry name" value="Rad23"/>
</dbReference>
<keyword evidence="10" id="KW-1185">Reference proteome</keyword>
<gene>
    <name evidence="9" type="ORF">A1O1_07371</name>
</gene>
<feature type="domain" description="Ubiquitin-like" evidence="8">
    <location>
        <begin position="1"/>
        <end position="76"/>
    </location>
</feature>
<evidence type="ECO:0000259" key="8">
    <source>
        <dbReference type="PROSITE" id="PS50053"/>
    </source>
</evidence>
<comment type="function">
    <text evidence="5">Multiubiquitin chain receptor involved in modulation of proteasomal degradation. Involved in nucleotide excision repair.</text>
</comment>
<dbReference type="Pfam" id="PF00240">
    <property type="entry name" value="ubiquitin"/>
    <property type="match status" value="1"/>
</dbReference>
<dbReference type="eggNOG" id="KOG0011">
    <property type="taxonomic scope" value="Eukaryota"/>
</dbReference>
<dbReference type="InterPro" id="IPR036353">
    <property type="entry name" value="XPC-bd_sf"/>
</dbReference>
<dbReference type="PROSITE" id="PS50053">
    <property type="entry name" value="UBIQUITIN_2"/>
    <property type="match status" value="1"/>
</dbReference>
<dbReference type="Proteomes" id="UP000019484">
    <property type="component" value="Unassembled WGS sequence"/>
</dbReference>
<dbReference type="InterPro" id="IPR015940">
    <property type="entry name" value="UBA"/>
</dbReference>
<dbReference type="InterPro" id="IPR006636">
    <property type="entry name" value="STI1_HS-bd"/>
</dbReference>
<dbReference type="NCBIfam" id="TIGR00601">
    <property type="entry name" value="rad23"/>
    <property type="match status" value="1"/>
</dbReference>
<dbReference type="Pfam" id="PF00627">
    <property type="entry name" value="UBA"/>
    <property type="match status" value="2"/>
</dbReference>
<keyword evidence="2 5" id="KW-0227">DNA damage</keyword>
<dbReference type="STRING" id="1182541.W9Y266"/>
<dbReference type="SMART" id="SM00213">
    <property type="entry name" value="UBQ"/>
    <property type="match status" value="1"/>
</dbReference>
<dbReference type="FunFam" id="1.10.8.10:FF:000003">
    <property type="entry name" value="UV excision repair protein RAD23 homolog"/>
    <property type="match status" value="1"/>
</dbReference>
<dbReference type="CDD" id="cd01805">
    <property type="entry name" value="Ubl_Rad23"/>
    <property type="match status" value="1"/>
</dbReference>
<keyword evidence="4 5" id="KW-0539">Nucleus</keyword>
<evidence type="ECO:0000256" key="5">
    <source>
        <dbReference type="RuleBase" id="RU367049"/>
    </source>
</evidence>
<evidence type="ECO:0000256" key="2">
    <source>
        <dbReference type="ARBA" id="ARBA00022763"/>
    </source>
</evidence>
<dbReference type="SMART" id="SM00165">
    <property type="entry name" value="UBA"/>
    <property type="match status" value="2"/>
</dbReference>
<dbReference type="GO" id="GO:0070628">
    <property type="term" value="F:proteasome binding"/>
    <property type="evidence" value="ECO:0007669"/>
    <property type="project" value="TreeGrafter"/>
</dbReference>
<feature type="domain" description="UBA" evidence="7">
    <location>
        <begin position="146"/>
        <end position="186"/>
    </location>
</feature>
<feature type="compositionally biased region" description="Low complexity" evidence="6">
    <location>
        <begin position="103"/>
        <end position="112"/>
    </location>
</feature>
<evidence type="ECO:0000313" key="9">
    <source>
        <dbReference type="EMBL" id="EXJ83745.1"/>
    </source>
</evidence>
<dbReference type="GO" id="GO:0005654">
    <property type="term" value="C:nucleoplasm"/>
    <property type="evidence" value="ECO:0007669"/>
    <property type="project" value="TreeGrafter"/>
</dbReference>
<dbReference type="OrthoDB" id="419317at2759"/>
<dbReference type="GeneID" id="19162230"/>
<feature type="region of interest" description="Disordered" evidence="6">
    <location>
        <begin position="193"/>
        <end position="232"/>
    </location>
</feature>
<dbReference type="InterPro" id="IPR000626">
    <property type="entry name" value="Ubiquitin-like_dom"/>
</dbReference>
<dbReference type="CDD" id="cd14281">
    <property type="entry name" value="UBA2_Rad23_like"/>
    <property type="match status" value="1"/>
</dbReference>
<comment type="caution">
    <text evidence="9">The sequence shown here is derived from an EMBL/GenBank/DDBJ whole genome shotgun (WGS) entry which is preliminary data.</text>
</comment>
<dbReference type="PRINTS" id="PR01839">
    <property type="entry name" value="RAD23PROTEIN"/>
</dbReference>
<feature type="compositionally biased region" description="Low complexity" evidence="6">
    <location>
        <begin position="82"/>
        <end position="97"/>
    </location>
</feature>
<evidence type="ECO:0000256" key="4">
    <source>
        <dbReference type="ARBA" id="ARBA00023242"/>
    </source>
</evidence>
<dbReference type="Gene3D" id="3.10.20.90">
    <property type="entry name" value="Phosphatidylinositol 3-kinase Catalytic Subunit, Chain A, domain 1"/>
    <property type="match status" value="1"/>
</dbReference>
<dbReference type="RefSeq" id="XP_007726431.1">
    <property type="nucleotide sequence ID" value="XM_007728241.1"/>
</dbReference>
<keyword evidence="3 5" id="KW-0234">DNA repair</keyword>
<dbReference type="Gene3D" id="1.10.10.540">
    <property type="entry name" value="XPC-binding domain"/>
    <property type="match status" value="1"/>
</dbReference>